<dbReference type="PANTHER" id="PTHR43264:SF1">
    <property type="entry name" value="INOSINE_URIDINE-PREFERRING NUCLEOSIDE HYDROLASE DOMAIN-CONTAINING PROTEIN"/>
    <property type="match status" value="1"/>
</dbReference>
<evidence type="ECO:0000313" key="3">
    <source>
        <dbReference type="Proteomes" id="UP001156666"/>
    </source>
</evidence>
<dbReference type="GO" id="GO:0016799">
    <property type="term" value="F:hydrolase activity, hydrolyzing N-glycosyl compounds"/>
    <property type="evidence" value="ECO:0007669"/>
    <property type="project" value="InterPro"/>
</dbReference>
<keyword evidence="2" id="KW-0378">Hydrolase</keyword>
<dbReference type="Pfam" id="PF01156">
    <property type="entry name" value="IU_nuc_hydro"/>
    <property type="match status" value="1"/>
</dbReference>
<evidence type="ECO:0000259" key="1">
    <source>
        <dbReference type="Pfam" id="PF01156"/>
    </source>
</evidence>
<organism evidence="2 3">
    <name type="scientific">Portibacter lacus</name>
    <dbReference type="NCBI Taxonomy" id="1099794"/>
    <lineage>
        <taxon>Bacteria</taxon>
        <taxon>Pseudomonadati</taxon>
        <taxon>Bacteroidota</taxon>
        <taxon>Saprospiria</taxon>
        <taxon>Saprospirales</taxon>
        <taxon>Haliscomenobacteraceae</taxon>
        <taxon>Portibacter</taxon>
    </lineage>
</organism>
<dbReference type="EMBL" id="BSOH01000027">
    <property type="protein sequence ID" value="GLR19465.1"/>
    <property type="molecule type" value="Genomic_DNA"/>
</dbReference>
<sequence length="298" mass="33255">MGPDYDDVGAIAILHALEANGECEILATVASDAHPDIAPTIEVFNTYFGRKDIPIGIAPSSAPNFTAGNNWNEKLIDKFQPEIKNKTYPDAVDVYRKVLSEQPDQSVTIVSVGFISNLAALLDSEPDDYSDLNGLELVEKKVKKWVAMAGSFPEGKEFNVFKDAPASYSTFQNWPTPILFSGFEIGSKIMTGNKVAKEKNINKACPIQWAYEYNLKTYAKKEVKNRASWDQTAVLCAVRNPSDYFYVNGPGAFLIEENGSNNWDPDTDNQHTFLVHKYPYQVIADEIESLMLYKPSMK</sequence>
<keyword evidence="3" id="KW-1185">Reference proteome</keyword>
<dbReference type="Gene3D" id="3.90.245.10">
    <property type="entry name" value="Ribonucleoside hydrolase-like"/>
    <property type="match status" value="1"/>
</dbReference>
<reference evidence="2" key="2">
    <citation type="submission" date="2023-01" db="EMBL/GenBank/DDBJ databases">
        <title>Draft genome sequence of Portibacter lacus strain NBRC 108769.</title>
        <authorList>
            <person name="Sun Q."/>
            <person name="Mori K."/>
        </authorList>
    </citation>
    <scope>NUCLEOTIDE SEQUENCE</scope>
    <source>
        <strain evidence="2">NBRC 108769</strain>
    </source>
</reference>
<dbReference type="PANTHER" id="PTHR43264">
    <property type="match status" value="1"/>
</dbReference>
<dbReference type="Proteomes" id="UP001156666">
    <property type="component" value="Unassembled WGS sequence"/>
</dbReference>
<protein>
    <submittedName>
        <fullName evidence="2">Nucleoside hydrolase</fullName>
    </submittedName>
</protein>
<name>A0AA37SUS3_9BACT</name>
<gene>
    <name evidence="2" type="ORF">GCM10007940_40810</name>
</gene>
<dbReference type="AlphaFoldDB" id="A0AA37SUS3"/>
<proteinExistence type="predicted"/>
<feature type="domain" description="Inosine/uridine-preferring nucleoside hydrolase" evidence="1">
    <location>
        <begin position="6"/>
        <end position="240"/>
    </location>
</feature>
<evidence type="ECO:0000313" key="2">
    <source>
        <dbReference type="EMBL" id="GLR19465.1"/>
    </source>
</evidence>
<dbReference type="SUPFAM" id="SSF53590">
    <property type="entry name" value="Nucleoside hydrolase"/>
    <property type="match status" value="1"/>
</dbReference>
<accession>A0AA37SUS3</accession>
<dbReference type="InterPro" id="IPR036452">
    <property type="entry name" value="Ribo_hydro-like"/>
</dbReference>
<dbReference type="InterPro" id="IPR001910">
    <property type="entry name" value="Inosine/uridine_hydrolase_dom"/>
</dbReference>
<comment type="caution">
    <text evidence="2">The sequence shown here is derived from an EMBL/GenBank/DDBJ whole genome shotgun (WGS) entry which is preliminary data.</text>
</comment>
<reference evidence="2" key="1">
    <citation type="journal article" date="2014" name="Int. J. Syst. Evol. Microbiol.">
        <title>Complete genome sequence of Corynebacterium casei LMG S-19264T (=DSM 44701T), isolated from a smear-ripened cheese.</title>
        <authorList>
            <consortium name="US DOE Joint Genome Institute (JGI-PGF)"/>
            <person name="Walter F."/>
            <person name="Albersmeier A."/>
            <person name="Kalinowski J."/>
            <person name="Ruckert C."/>
        </authorList>
    </citation>
    <scope>NUCLEOTIDE SEQUENCE</scope>
    <source>
        <strain evidence="2">NBRC 108769</strain>
    </source>
</reference>